<dbReference type="InterPro" id="IPR004327">
    <property type="entry name" value="Phstyr_phstse_ac"/>
</dbReference>
<dbReference type="Proteomes" id="UP000267251">
    <property type="component" value="Unassembled WGS sequence"/>
</dbReference>
<name>A0A4V1IXU7_9FUNG</name>
<reference evidence="8" key="1">
    <citation type="journal article" date="2018" name="Nat. Microbiol.">
        <title>Leveraging single-cell genomics to expand the fungal tree of life.</title>
        <authorList>
            <person name="Ahrendt S.R."/>
            <person name="Quandt C.A."/>
            <person name="Ciobanu D."/>
            <person name="Clum A."/>
            <person name="Salamov A."/>
            <person name="Andreopoulos B."/>
            <person name="Cheng J.F."/>
            <person name="Woyke T."/>
            <person name="Pelin A."/>
            <person name="Henrissat B."/>
            <person name="Reynolds N.K."/>
            <person name="Benny G.L."/>
            <person name="Smith M.E."/>
            <person name="James T.Y."/>
            <person name="Grigoriev I.V."/>
        </authorList>
    </citation>
    <scope>NUCLEOTIDE SEQUENCE [LARGE SCALE GENOMIC DNA]</scope>
</reference>
<keyword evidence="5 6" id="KW-0413">Isomerase</keyword>
<dbReference type="InterPro" id="IPR043170">
    <property type="entry name" value="PTPA_C_lid"/>
</dbReference>
<dbReference type="GO" id="GO:0005737">
    <property type="term" value="C:cytoplasm"/>
    <property type="evidence" value="ECO:0007669"/>
    <property type="project" value="UniProtKB-SubCell"/>
</dbReference>
<proteinExistence type="inferred from homology"/>
<protein>
    <recommendedName>
        <fullName evidence="6">Serine/threonine-protein phosphatase 2A activator</fullName>
        <ecNumber evidence="6">5.2.1.8</ecNumber>
    </recommendedName>
    <alternativeName>
        <fullName evidence="6">Phosphotyrosyl phosphatase activator</fullName>
    </alternativeName>
</protein>
<evidence type="ECO:0000313" key="8">
    <source>
        <dbReference type="Proteomes" id="UP000267251"/>
    </source>
</evidence>
<comment type="catalytic activity">
    <reaction evidence="1 6">
        <text>[protein]-peptidylproline (omega=180) = [protein]-peptidylproline (omega=0)</text>
        <dbReference type="Rhea" id="RHEA:16237"/>
        <dbReference type="Rhea" id="RHEA-COMP:10747"/>
        <dbReference type="Rhea" id="RHEA-COMP:10748"/>
        <dbReference type="ChEBI" id="CHEBI:83833"/>
        <dbReference type="ChEBI" id="CHEBI:83834"/>
        <dbReference type="EC" id="5.2.1.8"/>
    </reaction>
</comment>
<dbReference type="CDD" id="cd04087">
    <property type="entry name" value="PTPA"/>
    <property type="match status" value="1"/>
</dbReference>
<evidence type="ECO:0000256" key="3">
    <source>
        <dbReference type="ARBA" id="ARBA00022490"/>
    </source>
</evidence>
<dbReference type="FunFam" id="1.20.120.1150:FF:000002">
    <property type="entry name" value="Serine/threonine-protein phosphatase 2A activator"/>
    <property type="match status" value="1"/>
</dbReference>
<evidence type="ECO:0000256" key="5">
    <source>
        <dbReference type="ARBA" id="ARBA00023235"/>
    </source>
</evidence>
<dbReference type="AlphaFoldDB" id="A0A4V1IXU7"/>
<dbReference type="GO" id="GO:0005634">
    <property type="term" value="C:nucleus"/>
    <property type="evidence" value="ECO:0007669"/>
    <property type="project" value="TreeGrafter"/>
</dbReference>
<dbReference type="PIRSF" id="PIRSF016325">
    <property type="entry name" value="Phstyr_phstse_ac"/>
    <property type="match status" value="1"/>
</dbReference>
<dbReference type="GO" id="GO:0008160">
    <property type="term" value="F:protein tyrosine phosphatase activator activity"/>
    <property type="evidence" value="ECO:0007669"/>
    <property type="project" value="TreeGrafter"/>
</dbReference>
<keyword evidence="4 6" id="KW-0697">Rotamase</keyword>
<evidence type="ECO:0000313" key="7">
    <source>
        <dbReference type="EMBL" id="RKP12299.1"/>
    </source>
</evidence>
<dbReference type="PANTHER" id="PTHR10012:SF5">
    <property type="entry name" value="SERINE_THREONINE-PROTEIN PHOSPHATASE 2A ACTIVATOR 2"/>
    <property type="match status" value="1"/>
</dbReference>
<dbReference type="GO" id="GO:0003755">
    <property type="term" value="F:peptidyl-prolyl cis-trans isomerase activity"/>
    <property type="evidence" value="ECO:0007669"/>
    <property type="project" value="UniProtKB-KW"/>
</dbReference>
<sequence length="353" mass="40105">MTMIPERKILTPRDLELFKESSAYADYIGFVERLNDAVINIRTRETVKESDLTKALVAMLKTLQHWVKEIPAVENAQSRFGNPAFRDFYDRVQENQDSLLTPLGLSQEEREEVGAYLMGSLGDRQRIDYGTGHEAAFMAFLLCLEKLGKLDHTDHPAMVLRIFYGYIDLMRQLQFTYWLEPAGSHGVWGLDDYHFLPFLFGSAQLRDHKYIRPKAIHDKELVEEYADDYMYLACIRFINGVKTESLRWHSPMLDDISGVKSWVKVNSGMIKMYKAEVLSKLPIMQHFLFGSLIAFQGESRPEDLQEAEEECGHVHAMGKEAPICCGIKIPSAIGASQAAGSGVSSGPRRIPFD</sequence>
<gene>
    <name evidence="7" type="ORF">BJ684DRAFT_17201</name>
</gene>
<dbReference type="SUPFAM" id="SSF140984">
    <property type="entry name" value="PTPA-like"/>
    <property type="match status" value="1"/>
</dbReference>
<comment type="subcellular location">
    <subcellularLocation>
        <location evidence="2 6">Cytoplasm</location>
    </subcellularLocation>
</comment>
<dbReference type="Pfam" id="PF03095">
    <property type="entry name" value="PTPA"/>
    <property type="match status" value="1"/>
</dbReference>
<dbReference type="Gene3D" id="1.20.120.1150">
    <property type="match status" value="1"/>
</dbReference>
<evidence type="ECO:0000256" key="2">
    <source>
        <dbReference type="ARBA" id="ARBA00004496"/>
    </source>
</evidence>
<dbReference type="OrthoDB" id="16120at2759"/>
<dbReference type="EC" id="5.2.1.8" evidence="6"/>
<keyword evidence="8" id="KW-1185">Reference proteome</keyword>
<dbReference type="InterPro" id="IPR037218">
    <property type="entry name" value="PTPA_sf"/>
</dbReference>
<dbReference type="EMBL" id="KZ988390">
    <property type="protein sequence ID" value="RKP12299.1"/>
    <property type="molecule type" value="Genomic_DNA"/>
</dbReference>
<keyword evidence="3 6" id="KW-0963">Cytoplasm</keyword>
<comment type="similarity">
    <text evidence="6">Belongs to the PTPA-type PPIase family.</text>
</comment>
<dbReference type="GO" id="GO:0007052">
    <property type="term" value="P:mitotic spindle organization"/>
    <property type="evidence" value="ECO:0007669"/>
    <property type="project" value="TreeGrafter"/>
</dbReference>
<accession>A0A4V1IXU7</accession>
<organism evidence="7 8">
    <name type="scientific">Piptocephalis cylindrospora</name>
    <dbReference type="NCBI Taxonomy" id="1907219"/>
    <lineage>
        <taxon>Eukaryota</taxon>
        <taxon>Fungi</taxon>
        <taxon>Fungi incertae sedis</taxon>
        <taxon>Zoopagomycota</taxon>
        <taxon>Zoopagomycotina</taxon>
        <taxon>Zoopagomycetes</taxon>
        <taxon>Zoopagales</taxon>
        <taxon>Piptocephalidaceae</taxon>
        <taxon>Piptocephalis</taxon>
    </lineage>
</organism>
<comment type="function">
    <text evidence="6">PPIases accelerate the folding of proteins. It catalyzes the cis-trans isomerization of proline imidic peptide bonds in oligopeptides.</text>
</comment>
<dbReference type="GO" id="GO:0000159">
    <property type="term" value="C:protein phosphatase type 2A complex"/>
    <property type="evidence" value="ECO:0007669"/>
    <property type="project" value="TreeGrafter"/>
</dbReference>
<evidence type="ECO:0000256" key="6">
    <source>
        <dbReference type="RuleBase" id="RU361210"/>
    </source>
</evidence>
<evidence type="ECO:0000256" key="1">
    <source>
        <dbReference type="ARBA" id="ARBA00000971"/>
    </source>
</evidence>
<evidence type="ECO:0000256" key="4">
    <source>
        <dbReference type="ARBA" id="ARBA00023110"/>
    </source>
</evidence>
<dbReference type="PANTHER" id="PTHR10012">
    <property type="entry name" value="SERINE/THREONINE-PROTEIN PHOSPHATASE 2A REGULATORY SUBUNIT B"/>
    <property type="match status" value="1"/>
</dbReference>